<dbReference type="OrthoDB" id="9812140at2"/>
<keyword evidence="3" id="KW-1185">Reference proteome</keyword>
<evidence type="ECO:0000313" key="2">
    <source>
        <dbReference type="EMBL" id="CUN45022.1"/>
    </source>
</evidence>
<dbReference type="InterPro" id="IPR027417">
    <property type="entry name" value="P-loop_NTPase"/>
</dbReference>
<gene>
    <name evidence="2" type="ORF">ERS852385_00486</name>
</gene>
<dbReference type="InterPro" id="IPR003593">
    <property type="entry name" value="AAA+_ATPase"/>
</dbReference>
<protein>
    <submittedName>
        <fullName evidence="2">Replication factor C large subunit</fullName>
    </submittedName>
</protein>
<feature type="domain" description="AAA+ ATPase" evidence="1">
    <location>
        <begin position="212"/>
        <end position="356"/>
    </location>
</feature>
<dbReference type="Gene3D" id="3.40.50.300">
    <property type="entry name" value="P-loop containing nucleotide triphosphate hydrolases"/>
    <property type="match status" value="1"/>
</dbReference>
<proteinExistence type="predicted"/>
<dbReference type="STRING" id="187979.ERS852385_00486"/>
<dbReference type="SUPFAM" id="SSF52540">
    <property type="entry name" value="P-loop containing nucleoside triphosphate hydrolases"/>
    <property type="match status" value="1"/>
</dbReference>
<dbReference type="Pfam" id="PF05673">
    <property type="entry name" value="DUF815"/>
    <property type="match status" value="1"/>
</dbReference>
<organism evidence="2 3">
    <name type="scientific">Mitsuokella jalaludinii</name>
    <dbReference type="NCBI Taxonomy" id="187979"/>
    <lineage>
        <taxon>Bacteria</taxon>
        <taxon>Bacillati</taxon>
        <taxon>Bacillota</taxon>
        <taxon>Negativicutes</taxon>
        <taxon>Selenomonadales</taxon>
        <taxon>Selenomonadaceae</taxon>
        <taxon>Mitsuokella</taxon>
    </lineage>
</organism>
<dbReference type="eggNOG" id="COG2607">
    <property type="taxonomic scope" value="Bacteria"/>
</dbReference>
<dbReference type="CDD" id="cd00009">
    <property type="entry name" value="AAA"/>
    <property type="match status" value="1"/>
</dbReference>
<dbReference type="Proteomes" id="UP000095546">
    <property type="component" value="Unassembled WGS sequence"/>
</dbReference>
<dbReference type="PANTHER" id="PTHR42935:SF1">
    <property type="entry name" value="SLR0930 PROTEIN"/>
    <property type="match status" value="1"/>
</dbReference>
<evidence type="ECO:0000259" key="1">
    <source>
        <dbReference type="SMART" id="SM00382"/>
    </source>
</evidence>
<dbReference type="AlphaFoldDB" id="A0A173WZS8"/>
<dbReference type="SMART" id="SM00382">
    <property type="entry name" value="AAA"/>
    <property type="match status" value="1"/>
</dbReference>
<dbReference type="RefSeq" id="WP_036377911.1">
    <property type="nucleotide sequence ID" value="NZ_CABIWZ010000001.1"/>
</dbReference>
<dbReference type="EMBL" id="CYYU01000001">
    <property type="protein sequence ID" value="CUN45022.1"/>
    <property type="molecule type" value="Genomic_DNA"/>
</dbReference>
<evidence type="ECO:0000313" key="3">
    <source>
        <dbReference type="Proteomes" id="UP000095546"/>
    </source>
</evidence>
<reference evidence="2 3" key="1">
    <citation type="submission" date="2015-09" db="EMBL/GenBank/DDBJ databases">
        <authorList>
            <consortium name="Pathogen Informatics"/>
        </authorList>
    </citation>
    <scope>NUCLEOTIDE SEQUENCE [LARGE SCALE GENOMIC DNA]</scope>
    <source>
        <strain evidence="2 3">2789STDY5608828</strain>
    </source>
</reference>
<accession>A0A173WZS8</accession>
<dbReference type="PANTHER" id="PTHR42935">
    <property type="entry name" value="SLR0930 PROTEIN"/>
    <property type="match status" value="1"/>
</dbReference>
<dbReference type="InterPro" id="IPR008533">
    <property type="entry name" value="DUF815"/>
</dbReference>
<name>A0A173WZS8_9FIRM</name>
<sequence length="415" mass="47202">MSEYPNLHKLLICRSLLDDTAIQSLMAVLDGDKRQTGPCAAKIIETAEDVGLHGNLLRSYIIYLLVHDPNLAAQTIEMHDSPVGTSLKQAFLHDLTLLLPFLTEPASLYLDLTLLDAYKPTVPLHTEASTALEELLKNARTAENFAEALLRYYQSFGYGDIASFKAFRWDAKLQRLIGIRHFEAMQMEDIIGYAHQKEQLIDNTEAFVQRKPANNVLLVGARGTGKSSAVKALANVYYSRGLRILQLTKPQLSHLPDIMDALRYFASKRFIIFLDDLSFEESDAEYKYLKSAIEGGVESRPENVLIYATSNRRHLIRESWRDRSESQDDVYRDDSMNETISLSDRFGLIIQYYAPDQKEYLAIIDHMLRKEGIKLTPEELRIAGVRWEMTHSGRSGRTAQQFVAHYLGQLDDHDA</sequence>